<evidence type="ECO:0000313" key="2">
    <source>
        <dbReference type="EMBL" id="KIM92259.1"/>
    </source>
</evidence>
<evidence type="ECO:0000256" key="1">
    <source>
        <dbReference type="SAM" id="MobiDB-lite"/>
    </source>
</evidence>
<dbReference type="InParanoid" id="A0A0C3GL07"/>
<reference evidence="3" key="2">
    <citation type="submission" date="2015-01" db="EMBL/GenBank/DDBJ databases">
        <title>Evolutionary Origins and Diversification of the Mycorrhizal Mutualists.</title>
        <authorList>
            <consortium name="DOE Joint Genome Institute"/>
            <consortium name="Mycorrhizal Genomics Consortium"/>
            <person name="Kohler A."/>
            <person name="Kuo A."/>
            <person name="Nagy L.G."/>
            <person name="Floudas D."/>
            <person name="Copeland A."/>
            <person name="Barry K.W."/>
            <person name="Cichocki N."/>
            <person name="Veneault-Fourrey C."/>
            <person name="LaButti K."/>
            <person name="Lindquist E.A."/>
            <person name="Lipzen A."/>
            <person name="Lundell T."/>
            <person name="Morin E."/>
            <person name="Murat C."/>
            <person name="Riley R."/>
            <person name="Ohm R."/>
            <person name="Sun H."/>
            <person name="Tunlid A."/>
            <person name="Henrissat B."/>
            <person name="Grigoriev I.V."/>
            <person name="Hibbett D.S."/>
            <person name="Martin F."/>
        </authorList>
    </citation>
    <scope>NUCLEOTIDE SEQUENCE [LARGE SCALE GENOMIC DNA]</scope>
    <source>
        <strain evidence="3">F 1598</strain>
    </source>
</reference>
<feature type="region of interest" description="Disordered" evidence="1">
    <location>
        <begin position="281"/>
        <end position="313"/>
    </location>
</feature>
<dbReference type="Proteomes" id="UP000054166">
    <property type="component" value="Unassembled WGS sequence"/>
</dbReference>
<feature type="region of interest" description="Disordered" evidence="1">
    <location>
        <begin position="61"/>
        <end position="116"/>
    </location>
</feature>
<feature type="compositionally biased region" description="Basic residues" evidence="1">
    <location>
        <begin position="288"/>
        <end position="297"/>
    </location>
</feature>
<accession>A0A0C3GL07</accession>
<name>A0A0C3GL07_PILCF</name>
<dbReference type="OrthoDB" id="3260379at2759"/>
<gene>
    <name evidence="2" type="ORF">PILCRDRAFT_333</name>
</gene>
<proteinExistence type="predicted"/>
<dbReference type="AlphaFoldDB" id="A0A0C3GL07"/>
<dbReference type="HOGENOM" id="CLU_074396_0_0_1"/>
<protein>
    <submittedName>
        <fullName evidence="2">Uncharacterized protein</fullName>
    </submittedName>
</protein>
<keyword evidence="3" id="KW-1185">Reference proteome</keyword>
<evidence type="ECO:0000313" key="3">
    <source>
        <dbReference type="Proteomes" id="UP000054166"/>
    </source>
</evidence>
<organism evidence="2 3">
    <name type="scientific">Piloderma croceum (strain F 1598)</name>
    <dbReference type="NCBI Taxonomy" id="765440"/>
    <lineage>
        <taxon>Eukaryota</taxon>
        <taxon>Fungi</taxon>
        <taxon>Dikarya</taxon>
        <taxon>Basidiomycota</taxon>
        <taxon>Agaricomycotina</taxon>
        <taxon>Agaricomycetes</taxon>
        <taxon>Agaricomycetidae</taxon>
        <taxon>Atheliales</taxon>
        <taxon>Atheliaceae</taxon>
        <taxon>Piloderma</taxon>
    </lineage>
</organism>
<dbReference type="EMBL" id="KN832970">
    <property type="protein sequence ID" value="KIM92259.1"/>
    <property type="molecule type" value="Genomic_DNA"/>
</dbReference>
<sequence length="313" mass="34815">MDWKVMGTNCILRSPAMGKSRKSVPAALHSELSEYALLLRALRTSDTLDLTSQLTKALPQPSTFYERVNGADGDDGEEGIRPTVSASREDTPSAPSASKLKGSSRRSSSRKSKDKDNWTRWPLLEGYVHAPEFGFQDEIEMIASEALKLQQSQEDPDGDDHLPEEDYIESRLPQSLLDSLTLASSTHLSQILAALAAHVPLAEKSMQNRIKPIGWEGVLDIVAVSGLVDPKIVEVVQHRMERLYGLSERHSVSRAQSSLSTKRTLDDFISLHDMSFLAVPEPSVHASSLKRKKRKKRKEEIDNEPGDEHQQDP</sequence>
<reference evidence="2 3" key="1">
    <citation type="submission" date="2014-04" db="EMBL/GenBank/DDBJ databases">
        <authorList>
            <consortium name="DOE Joint Genome Institute"/>
            <person name="Kuo A."/>
            <person name="Tarkka M."/>
            <person name="Buscot F."/>
            <person name="Kohler A."/>
            <person name="Nagy L.G."/>
            <person name="Floudas D."/>
            <person name="Copeland A."/>
            <person name="Barry K.W."/>
            <person name="Cichocki N."/>
            <person name="Veneault-Fourrey C."/>
            <person name="LaButti K."/>
            <person name="Lindquist E.A."/>
            <person name="Lipzen A."/>
            <person name="Lundell T."/>
            <person name="Morin E."/>
            <person name="Murat C."/>
            <person name="Sun H."/>
            <person name="Tunlid A."/>
            <person name="Henrissat B."/>
            <person name="Grigoriev I.V."/>
            <person name="Hibbett D.S."/>
            <person name="Martin F."/>
            <person name="Nordberg H.P."/>
            <person name="Cantor M.N."/>
            <person name="Hua S.X."/>
        </authorList>
    </citation>
    <scope>NUCLEOTIDE SEQUENCE [LARGE SCALE GENOMIC DNA]</scope>
    <source>
        <strain evidence="2 3">F 1598</strain>
    </source>
</reference>